<dbReference type="AlphaFoldDB" id="A0ABC8D3F8"/>
<proteinExistence type="predicted"/>
<gene>
    <name evidence="1" type="ORF">BVDSYZ_06225</name>
</gene>
<accession>A0ABC8D3F8</accession>
<name>A0ABC8D3F8_BACVE</name>
<dbReference type="Proteomes" id="UP000250069">
    <property type="component" value="Chromosome"/>
</dbReference>
<protein>
    <submittedName>
        <fullName evidence="1">Acetylglutamate semialdehyde dehydrogenase</fullName>
    </submittedName>
</protein>
<dbReference type="EMBL" id="CP030150">
    <property type="protein sequence ID" value="AWX71634.1"/>
    <property type="molecule type" value="Genomic_DNA"/>
</dbReference>
<evidence type="ECO:0000313" key="2">
    <source>
        <dbReference type="Proteomes" id="UP000250069"/>
    </source>
</evidence>
<evidence type="ECO:0000313" key="1">
    <source>
        <dbReference type="EMBL" id="AWX71634.1"/>
    </source>
</evidence>
<organism evidence="1 2">
    <name type="scientific">Bacillus velezensis</name>
    <dbReference type="NCBI Taxonomy" id="492670"/>
    <lineage>
        <taxon>Bacteria</taxon>
        <taxon>Bacillati</taxon>
        <taxon>Bacillota</taxon>
        <taxon>Bacilli</taxon>
        <taxon>Bacillales</taxon>
        <taxon>Bacillaceae</taxon>
        <taxon>Bacillus</taxon>
        <taxon>Bacillus amyloliquefaciens group</taxon>
    </lineage>
</organism>
<reference evidence="1 2" key="1">
    <citation type="submission" date="2018-06" db="EMBL/GenBank/DDBJ databases">
        <title>Complete Genome Sequence of Bacillus velezensis DSYZ, a Plant Growth-Promoting Rhizobacterium with Antifungal Activity.</title>
        <authorList>
            <person name="Du B."/>
            <person name="Ding Y."/>
            <person name="Liu K."/>
            <person name="Yao L."/>
            <person name="Wang C."/>
            <person name="Li H."/>
            <person name="Liu H."/>
        </authorList>
    </citation>
    <scope>NUCLEOTIDE SEQUENCE [LARGE SCALE GENOMIC DNA]</scope>
    <source>
        <strain evidence="1 2">DSYZ</strain>
    </source>
</reference>
<sequence length="229" mass="26554">MMNKGFSAKDYLLNVLESKEKIFKAITEFKEEEKLAYQEKLSQFKNLHQPKVKADKREKGKALEELVTFLFNTTSIFKVLENIHTSTNEIDVIMTLNSKGRCFLLEGFLDNKFDIFLAECKNYNKTIGVTWVGKFWSLLNSSPTKLGIIFSYYGLSGRKWADGIGLTKKIYMSKERIEDKIYIIDFNIKDFEQIAEGHSILDIISSKIQALMLDVDDYKKFLTKHPSQE</sequence>